<dbReference type="InterPro" id="IPR003730">
    <property type="entry name" value="Cu_polyphenol_OxRdtase"/>
</dbReference>
<dbReference type="GO" id="GO:0017061">
    <property type="term" value="F:S-methyl-5-thioadenosine phosphorylase activity"/>
    <property type="evidence" value="ECO:0007669"/>
    <property type="project" value="UniProtKB-EC"/>
</dbReference>
<comment type="catalytic activity">
    <reaction evidence="7">
        <text>adenosine + phosphate = alpha-D-ribose 1-phosphate + adenine</text>
        <dbReference type="Rhea" id="RHEA:27642"/>
        <dbReference type="ChEBI" id="CHEBI:16335"/>
        <dbReference type="ChEBI" id="CHEBI:16708"/>
        <dbReference type="ChEBI" id="CHEBI:43474"/>
        <dbReference type="ChEBI" id="CHEBI:57720"/>
        <dbReference type="EC" id="2.4.2.1"/>
    </reaction>
    <physiologicalReaction direction="left-to-right" evidence="7">
        <dbReference type="Rhea" id="RHEA:27643"/>
    </physiologicalReaction>
</comment>
<evidence type="ECO:0000256" key="1">
    <source>
        <dbReference type="ARBA" id="ARBA00000553"/>
    </source>
</evidence>
<evidence type="ECO:0000256" key="5">
    <source>
        <dbReference type="ARBA" id="ARBA00022833"/>
    </source>
</evidence>
<reference evidence="9" key="1">
    <citation type="journal article" date="2020" name="mSystems">
        <title>Genome- and Community-Level Interaction Insights into Carbon Utilization and Element Cycling Functions of Hydrothermarchaeota in Hydrothermal Sediment.</title>
        <authorList>
            <person name="Zhou Z."/>
            <person name="Liu Y."/>
            <person name="Xu W."/>
            <person name="Pan J."/>
            <person name="Luo Z.H."/>
            <person name="Li M."/>
        </authorList>
    </citation>
    <scope>NUCLEOTIDE SEQUENCE [LARGE SCALE GENOMIC DNA]</scope>
    <source>
        <strain evidence="9">SpSt-503</strain>
    </source>
</reference>
<dbReference type="InterPro" id="IPR038371">
    <property type="entry name" value="Cu_polyphenol_OxRdtase_sf"/>
</dbReference>
<comment type="similarity">
    <text evidence="2">Belongs to the purine nucleoside phosphorylase YfiH/LACC1 family.</text>
</comment>
<dbReference type="EMBL" id="DSVL01000208">
    <property type="protein sequence ID" value="HFH29201.1"/>
    <property type="molecule type" value="Genomic_DNA"/>
</dbReference>
<evidence type="ECO:0000256" key="4">
    <source>
        <dbReference type="ARBA" id="ARBA00022723"/>
    </source>
</evidence>
<keyword evidence="4" id="KW-0479">Metal-binding</keyword>
<comment type="catalytic activity">
    <reaction evidence="1">
        <text>inosine + phosphate = alpha-D-ribose 1-phosphate + hypoxanthine</text>
        <dbReference type="Rhea" id="RHEA:27646"/>
        <dbReference type="ChEBI" id="CHEBI:17368"/>
        <dbReference type="ChEBI" id="CHEBI:17596"/>
        <dbReference type="ChEBI" id="CHEBI:43474"/>
        <dbReference type="ChEBI" id="CHEBI:57720"/>
        <dbReference type="EC" id="2.4.2.1"/>
    </reaction>
    <physiologicalReaction direction="left-to-right" evidence="1">
        <dbReference type="Rhea" id="RHEA:27647"/>
    </physiologicalReaction>
</comment>
<dbReference type="SUPFAM" id="SSF64438">
    <property type="entry name" value="CNF1/YfiH-like putative cysteine hydrolases"/>
    <property type="match status" value="1"/>
</dbReference>
<proteinExistence type="inferred from homology"/>
<keyword evidence="5" id="KW-0862">Zinc</keyword>
<evidence type="ECO:0000256" key="8">
    <source>
        <dbReference type="ARBA" id="ARBA00049893"/>
    </source>
</evidence>
<accession>A0A7C3IHI2</accession>
<sequence length="264" mass="29060">MNIYPFHLSLHERLKGFVFPFIADGRPLPGSACYISSIEAGDMKYTPGCENPNRSRFFSDLAIGHSLQRLPVYAVEQIHSREVVTITEGSPFDGLQADGLVTAVSGIWLSVTVADCLPIFLRDRSGTCRAVLHSGWKGTGIVQRALSVFIDEWHLQPQDIFAVLGPCIRSDCYLVDGERARAFEAEFGDSTGPYPLGPVVQVRQTQQAELAYYLDLQAANAHLLARAGIQHLAVCQDCTVTNTQLGSFRRQGPTSYTRMVALIN</sequence>
<evidence type="ECO:0000256" key="2">
    <source>
        <dbReference type="ARBA" id="ARBA00007353"/>
    </source>
</evidence>
<evidence type="ECO:0000313" key="9">
    <source>
        <dbReference type="EMBL" id="HFH29201.1"/>
    </source>
</evidence>
<dbReference type="PANTHER" id="PTHR30616">
    <property type="entry name" value="UNCHARACTERIZED PROTEIN YFIH"/>
    <property type="match status" value="1"/>
</dbReference>
<dbReference type="Gene3D" id="3.60.140.10">
    <property type="entry name" value="CNF1/YfiH-like putative cysteine hydrolases"/>
    <property type="match status" value="1"/>
</dbReference>
<evidence type="ECO:0000256" key="3">
    <source>
        <dbReference type="ARBA" id="ARBA00022679"/>
    </source>
</evidence>
<comment type="catalytic activity">
    <reaction evidence="6">
        <text>adenosine + H2O + H(+) = inosine + NH4(+)</text>
        <dbReference type="Rhea" id="RHEA:24408"/>
        <dbReference type="ChEBI" id="CHEBI:15377"/>
        <dbReference type="ChEBI" id="CHEBI:15378"/>
        <dbReference type="ChEBI" id="CHEBI:16335"/>
        <dbReference type="ChEBI" id="CHEBI:17596"/>
        <dbReference type="ChEBI" id="CHEBI:28938"/>
        <dbReference type="EC" id="3.5.4.4"/>
    </reaction>
    <physiologicalReaction direction="left-to-right" evidence="6">
        <dbReference type="Rhea" id="RHEA:24409"/>
    </physiologicalReaction>
</comment>
<keyword evidence="3" id="KW-0808">Transferase</keyword>
<gene>
    <name evidence="9" type="ORF">ENS59_06770</name>
</gene>
<dbReference type="GO" id="GO:0005507">
    <property type="term" value="F:copper ion binding"/>
    <property type="evidence" value="ECO:0007669"/>
    <property type="project" value="TreeGrafter"/>
</dbReference>
<name>A0A7C3IHI2_9SPIR</name>
<evidence type="ECO:0000256" key="7">
    <source>
        <dbReference type="ARBA" id="ARBA00048968"/>
    </source>
</evidence>
<protein>
    <submittedName>
        <fullName evidence="9">Laccase domain-containing protein</fullName>
    </submittedName>
</protein>
<comment type="caution">
    <text evidence="9">The sequence shown here is derived from an EMBL/GenBank/DDBJ whole genome shotgun (WGS) entry which is preliminary data.</text>
</comment>
<dbReference type="CDD" id="cd16833">
    <property type="entry name" value="YfiH"/>
    <property type="match status" value="1"/>
</dbReference>
<dbReference type="InterPro" id="IPR011324">
    <property type="entry name" value="Cytotoxic_necrot_fac-like_cat"/>
</dbReference>
<dbReference type="Pfam" id="PF02578">
    <property type="entry name" value="Cu-oxidase_4"/>
    <property type="match status" value="1"/>
</dbReference>
<dbReference type="PANTHER" id="PTHR30616:SF3">
    <property type="entry name" value="PURINE NUCLEOSIDE PHOSPHORYLASE"/>
    <property type="match status" value="1"/>
</dbReference>
<organism evidence="9">
    <name type="scientific">Gracilinema caldarium</name>
    <dbReference type="NCBI Taxonomy" id="215591"/>
    <lineage>
        <taxon>Bacteria</taxon>
        <taxon>Pseudomonadati</taxon>
        <taxon>Spirochaetota</taxon>
        <taxon>Spirochaetia</taxon>
        <taxon>Spirochaetales</taxon>
        <taxon>Breznakiellaceae</taxon>
        <taxon>Gracilinema</taxon>
    </lineage>
</organism>
<evidence type="ECO:0000256" key="6">
    <source>
        <dbReference type="ARBA" id="ARBA00047989"/>
    </source>
</evidence>
<dbReference type="AlphaFoldDB" id="A0A7C3IHI2"/>
<comment type="catalytic activity">
    <reaction evidence="8">
        <text>S-methyl-5'-thioadenosine + phosphate = 5-(methylsulfanyl)-alpha-D-ribose 1-phosphate + adenine</text>
        <dbReference type="Rhea" id="RHEA:11852"/>
        <dbReference type="ChEBI" id="CHEBI:16708"/>
        <dbReference type="ChEBI" id="CHEBI:17509"/>
        <dbReference type="ChEBI" id="CHEBI:43474"/>
        <dbReference type="ChEBI" id="CHEBI:58533"/>
        <dbReference type="EC" id="2.4.2.28"/>
    </reaction>
    <physiologicalReaction direction="left-to-right" evidence="8">
        <dbReference type="Rhea" id="RHEA:11853"/>
    </physiologicalReaction>
</comment>